<protein>
    <submittedName>
        <fullName evidence="7">Elongation factor P lysine(34) lysyltransferase</fullName>
        <ecNumber evidence="7">6.1.1.6</ecNumber>
    </submittedName>
</protein>
<dbReference type="NCBIfam" id="NF006828">
    <property type="entry name" value="PRK09350.1"/>
    <property type="match status" value="1"/>
</dbReference>
<dbReference type="Pfam" id="PF00152">
    <property type="entry name" value="tRNA-synt_2"/>
    <property type="match status" value="1"/>
</dbReference>
<dbReference type="InterPro" id="IPR045864">
    <property type="entry name" value="aa-tRNA-synth_II/BPL/LPL"/>
</dbReference>
<organism evidence="7 8">
    <name type="scientific">Aliidiomarina sanyensis</name>
    <dbReference type="NCBI Taxonomy" id="1249555"/>
    <lineage>
        <taxon>Bacteria</taxon>
        <taxon>Pseudomonadati</taxon>
        <taxon>Pseudomonadota</taxon>
        <taxon>Gammaproteobacteria</taxon>
        <taxon>Alteromonadales</taxon>
        <taxon>Idiomarinaceae</taxon>
        <taxon>Aliidiomarina</taxon>
    </lineage>
</organism>
<dbReference type="RefSeq" id="WP_126777783.1">
    <property type="nucleotide sequence ID" value="NZ_PIPM01000021.1"/>
</dbReference>
<evidence type="ECO:0000256" key="4">
    <source>
        <dbReference type="ARBA" id="ARBA00022840"/>
    </source>
</evidence>
<dbReference type="GO" id="GO:0000049">
    <property type="term" value="F:tRNA binding"/>
    <property type="evidence" value="ECO:0007669"/>
    <property type="project" value="TreeGrafter"/>
</dbReference>
<dbReference type="PRINTS" id="PR00982">
    <property type="entry name" value="TRNASYNTHLYS"/>
</dbReference>
<dbReference type="Proteomes" id="UP000288405">
    <property type="component" value="Unassembled WGS sequence"/>
</dbReference>
<dbReference type="EMBL" id="PIPM01000021">
    <property type="protein sequence ID" value="RUO27478.1"/>
    <property type="molecule type" value="Genomic_DNA"/>
</dbReference>
<keyword evidence="7" id="KW-0251">Elongation factor</keyword>
<evidence type="ECO:0000256" key="5">
    <source>
        <dbReference type="ARBA" id="ARBA00052794"/>
    </source>
</evidence>
<dbReference type="SUPFAM" id="SSF55681">
    <property type="entry name" value="Class II aaRS and biotin synthetases"/>
    <property type="match status" value="1"/>
</dbReference>
<keyword evidence="3" id="KW-0547">Nucleotide-binding</keyword>
<evidence type="ECO:0000256" key="1">
    <source>
        <dbReference type="ARBA" id="ARBA00011738"/>
    </source>
</evidence>
<name>A0A432WAN5_9GAMM</name>
<keyword evidence="7" id="KW-0648">Protein biosynthesis</keyword>
<dbReference type="EC" id="6.1.1.6" evidence="7"/>
<dbReference type="FunFam" id="3.30.930.10:FF:000017">
    <property type="entry name" value="Elongation factor P--(R)-beta-lysine ligase"/>
    <property type="match status" value="1"/>
</dbReference>
<evidence type="ECO:0000313" key="7">
    <source>
        <dbReference type="EMBL" id="RUO27478.1"/>
    </source>
</evidence>
<dbReference type="InterPro" id="IPR004525">
    <property type="entry name" value="EpmA"/>
</dbReference>
<dbReference type="GO" id="GO:0003746">
    <property type="term" value="F:translation elongation factor activity"/>
    <property type="evidence" value="ECO:0007669"/>
    <property type="project" value="UniProtKB-KW"/>
</dbReference>
<reference evidence="7 8" key="1">
    <citation type="journal article" date="2011" name="Front. Microbiol.">
        <title>Genomic signatures of strain selection and enhancement in Bacillus atrophaeus var. globigii, a historical biowarfare simulant.</title>
        <authorList>
            <person name="Gibbons H.S."/>
            <person name="Broomall S.M."/>
            <person name="McNew L.A."/>
            <person name="Daligault H."/>
            <person name="Chapman C."/>
            <person name="Bruce D."/>
            <person name="Karavis M."/>
            <person name="Krepps M."/>
            <person name="McGregor P.A."/>
            <person name="Hong C."/>
            <person name="Park K.H."/>
            <person name="Akmal A."/>
            <person name="Feldman A."/>
            <person name="Lin J.S."/>
            <person name="Chang W.E."/>
            <person name="Higgs B.W."/>
            <person name="Demirev P."/>
            <person name="Lindquist J."/>
            <person name="Liem A."/>
            <person name="Fochler E."/>
            <person name="Read T.D."/>
            <person name="Tapia R."/>
            <person name="Johnson S."/>
            <person name="Bishop-Lilly K.A."/>
            <person name="Detter C."/>
            <person name="Han C."/>
            <person name="Sozhamannan S."/>
            <person name="Rosenzweig C.N."/>
            <person name="Skowronski E.W."/>
        </authorList>
    </citation>
    <scope>NUCLEOTIDE SEQUENCE [LARGE SCALE GENOMIC DNA]</scope>
    <source>
        <strain evidence="7 8">GYP-17</strain>
    </source>
</reference>
<dbReference type="GO" id="GO:0004824">
    <property type="term" value="F:lysine-tRNA ligase activity"/>
    <property type="evidence" value="ECO:0007669"/>
    <property type="project" value="UniProtKB-EC"/>
</dbReference>
<comment type="subunit">
    <text evidence="1">Homodimer.</text>
</comment>
<dbReference type="GO" id="GO:0006430">
    <property type="term" value="P:lysyl-tRNA aminoacylation"/>
    <property type="evidence" value="ECO:0007669"/>
    <property type="project" value="InterPro"/>
</dbReference>
<dbReference type="InterPro" id="IPR004364">
    <property type="entry name" value="Aa-tRNA-synt_II"/>
</dbReference>
<dbReference type="PROSITE" id="PS50862">
    <property type="entry name" value="AA_TRNA_LIGASE_II"/>
    <property type="match status" value="1"/>
</dbReference>
<dbReference type="InterPro" id="IPR006195">
    <property type="entry name" value="aa-tRNA-synth_II"/>
</dbReference>
<dbReference type="GO" id="GO:0005829">
    <property type="term" value="C:cytosol"/>
    <property type="evidence" value="ECO:0007669"/>
    <property type="project" value="TreeGrafter"/>
</dbReference>
<dbReference type="OrthoDB" id="9802326at2"/>
<keyword evidence="8" id="KW-1185">Reference proteome</keyword>
<keyword evidence="4" id="KW-0067">ATP-binding</keyword>
<dbReference type="PANTHER" id="PTHR42918:SF6">
    <property type="entry name" value="ELONGATION FACTOR P--(R)-BETA-LYSINE LIGASE"/>
    <property type="match status" value="1"/>
</dbReference>
<dbReference type="InterPro" id="IPR018149">
    <property type="entry name" value="Lys-tRNA-synth_II_C"/>
</dbReference>
<dbReference type="GO" id="GO:0005524">
    <property type="term" value="F:ATP binding"/>
    <property type="evidence" value="ECO:0007669"/>
    <property type="project" value="UniProtKB-KW"/>
</dbReference>
<dbReference type="NCBIfam" id="TIGR00462">
    <property type="entry name" value="genX"/>
    <property type="match status" value="1"/>
</dbReference>
<gene>
    <name evidence="7" type="ORF">CWE11_11570</name>
</gene>
<keyword evidence="2 7" id="KW-0436">Ligase</keyword>
<comment type="caution">
    <text evidence="7">The sequence shown here is derived from an EMBL/GenBank/DDBJ whole genome shotgun (WGS) entry which is preliminary data.</text>
</comment>
<dbReference type="AlphaFoldDB" id="A0A432WAN5"/>
<feature type="domain" description="Aminoacyl-transfer RNA synthetases class-II family profile" evidence="6">
    <location>
        <begin position="15"/>
        <end position="321"/>
    </location>
</feature>
<evidence type="ECO:0000256" key="3">
    <source>
        <dbReference type="ARBA" id="ARBA00022741"/>
    </source>
</evidence>
<dbReference type="GO" id="GO:0016740">
    <property type="term" value="F:transferase activity"/>
    <property type="evidence" value="ECO:0007669"/>
    <property type="project" value="UniProtKB-KW"/>
</dbReference>
<evidence type="ECO:0000313" key="8">
    <source>
        <dbReference type="Proteomes" id="UP000288405"/>
    </source>
</evidence>
<dbReference type="Gene3D" id="3.30.930.10">
    <property type="entry name" value="Bira Bifunctional Protein, Domain 2"/>
    <property type="match status" value="1"/>
</dbReference>
<comment type="catalytic activity">
    <reaction evidence="5">
        <text>D-beta-lysine + L-lysyl-[protein] + ATP = N(6)-((3R)-3,6-diaminohexanoyl)-L-lysyl-[protein] + AMP + diphosphate + H(+)</text>
        <dbReference type="Rhea" id="RHEA:83435"/>
        <dbReference type="Rhea" id="RHEA-COMP:9752"/>
        <dbReference type="Rhea" id="RHEA-COMP:20131"/>
        <dbReference type="ChEBI" id="CHEBI:15378"/>
        <dbReference type="ChEBI" id="CHEBI:29969"/>
        <dbReference type="ChEBI" id="CHEBI:30616"/>
        <dbReference type="ChEBI" id="CHEBI:33019"/>
        <dbReference type="ChEBI" id="CHEBI:84138"/>
        <dbReference type="ChEBI" id="CHEBI:156053"/>
        <dbReference type="ChEBI" id="CHEBI:456215"/>
    </reaction>
    <physiologicalReaction direction="left-to-right" evidence="5">
        <dbReference type="Rhea" id="RHEA:83436"/>
    </physiologicalReaction>
</comment>
<keyword evidence="7" id="KW-0808">Transferase</keyword>
<proteinExistence type="predicted"/>
<evidence type="ECO:0000259" key="6">
    <source>
        <dbReference type="PROSITE" id="PS50862"/>
    </source>
</evidence>
<dbReference type="PANTHER" id="PTHR42918">
    <property type="entry name" value="LYSYL-TRNA SYNTHETASE"/>
    <property type="match status" value="1"/>
</dbReference>
<accession>A0A432WAN5</accession>
<sequence length="325" mass="36380">MSFTDWRPTASWETLKIRADMLKRIRAFFADRNVLEVETPLLAHAGVTDLHLHNATTRLQGPGLPKPTTFYLQTSPEYAMKRLLAAGSGAIFQIGKVVRDDEISRRHNPEFTLLEWYRPGFTDDDLIAETDRLLQVLLGTAPADVLTYQAVFLQVLDADPLTPEGIAMIRRELETRGYGDALATEEEPDVVLQLAMSVLVEPAIGQTKPCVVKNFPASQAALARIHKDDSRVAHRFEVFYQGLELANGFWELTDAHQQRARFERDNAQRIARGLAPQPIDERFLSALESGMPDCAGIALGFDRLVMLKIGARSIEQVLTFPTLRA</sequence>
<evidence type="ECO:0000256" key="2">
    <source>
        <dbReference type="ARBA" id="ARBA00022598"/>
    </source>
</evidence>